<comment type="caution">
    <text evidence="7">The sequence shown here is derived from an EMBL/GenBank/DDBJ whole genome shotgun (WGS) entry which is preliminary data.</text>
</comment>
<comment type="subunit">
    <text evidence="3">Homodimer.</text>
</comment>
<dbReference type="InterPro" id="IPR013805">
    <property type="entry name" value="GrpE_CC"/>
</dbReference>
<name>A0A9D6L9R3_UNCEI</name>
<organism evidence="7 8">
    <name type="scientific">Eiseniibacteriota bacterium</name>
    <dbReference type="NCBI Taxonomy" id="2212470"/>
    <lineage>
        <taxon>Bacteria</taxon>
        <taxon>Candidatus Eiseniibacteriota</taxon>
    </lineage>
</organism>
<dbReference type="GO" id="GO:0051087">
    <property type="term" value="F:protein-folding chaperone binding"/>
    <property type="evidence" value="ECO:0007669"/>
    <property type="project" value="InterPro"/>
</dbReference>
<dbReference type="SUPFAM" id="SSF51064">
    <property type="entry name" value="Head domain of nucleotide exchange factor GrpE"/>
    <property type="match status" value="1"/>
</dbReference>
<comment type="function">
    <text evidence="3 4">Participates actively in the response to hyperosmotic and heat shock by preventing the aggregation of stress-denatured proteins, in association with DnaK and GrpE. It is the nucleotide exchange factor for DnaK and may function as a thermosensor. Unfolded proteins bind initially to DnaJ; upon interaction with the DnaJ-bound protein, DnaK hydrolyzes its bound ATP, resulting in the formation of a stable complex. GrpE releases ADP from DnaK; ATP binding to DnaK triggers the release of the substrate protein, thus completing the reaction cycle. Several rounds of ATP-dependent interactions between DnaJ, DnaK and GrpE are required for fully efficient folding.</text>
</comment>
<dbReference type="EMBL" id="JACQAY010000089">
    <property type="protein sequence ID" value="MBI3539238.1"/>
    <property type="molecule type" value="Genomic_DNA"/>
</dbReference>
<evidence type="ECO:0000256" key="5">
    <source>
        <dbReference type="RuleBase" id="RU004478"/>
    </source>
</evidence>
<dbReference type="GO" id="GO:0005737">
    <property type="term" value="C:cytoplasm"/>
    <property type="evidence" value="ECO:0007669"/>
    <property type="project" value="UniProtKB-SubCell"/>
</dbReference>
<dbReference type="Gene3D" id="3.90.20.20">
    <property type="match status" value="1"/>
</dbReference>
<evidence type="ECO:0000256" key="2">
    <source>
        <dbReference type="ARBA" id="ARBA00023186"/>
    </source>
</evidence>
<reference evidence="7" key="1">
    <citation type="submission" date="2020-07" db="EMBL/GenBank/DDBJ databases">
        <title>Huge and variable diversity of episymbiotic CPR bacteria and DPANN archaea in groundwater ecosystems.</title>
        <authorList>
            <person name="He C.Y."/>
            <person name="Keren R."/>
            <person name="Whittaker M."/>
            <person name="Farag I.F."/>
            <person name="Doudna J."/>
            <person name="Cate J.H.D."/>
            <person name="Banfield J.F."/>
        </authorList>
    </citation>
    <scope>NUCLEOTIDE SEQUENCE</scope>
    <source>
        <strain evidence="7">NC_groundwater_928_Pr1_S-0.2um_72_17</strain>
    </source>
</reference>
<dbReference type="Proteomes" id="UP000807850">
    <property type="component" value="Unassembled WGS sequence"/>
</dbReference>
<dbReference type="GO" id="GO:0006457">
    <property type="term" value="P:protein folding"/>
    <property type="evidence" value="ECO:0007669"/>
    <property type="project" value="InterPro"/>
</dbReference>
<comment type="similarity">
    <text evidence="1 3 5">Belongs to the GrpE family.</text>
</comment>
<feature type="compositionally biased region" description="Basic and acidic residues" evidence="6">
    <location>
        <begin position="24"/>
        <end position="36"/>
    </location>
</feature>
<dbReference type="PANTHER" id="PTHR21237:SF23">
    <property type="entry name" value="GRPE PROTEIN HOMOLOG, MITOCHONDRIAL"/>
    <property type="match status" value="1"/>
</dbReference>
<sequence>MNDPKTPRAGRGRAPGTPATAPPDDDRQPDAAREAEPSGNWEGEGGAPSDAPAPAVAGGEPDYKDRWLRAEADLQNYRRRATREWEEARRGAEESVLLEMVAALDDLERALEAAAGAEQDWVRGVALVAQRMREYLARQGVTAIDPLGQPFDPAFQEALLEIESPEGTPEGSVVKVVQKGYRRGDRALRAARVVVGRPPAGGAA</sequence>
<dbReference type="Pfam" id="PF01025">
    <property type="entry name" value="GrpE"/>
    <property type="match status" value="1"/>
</dbReference>
<protein>
    <recommendedName>
        <fullName evidence="3 4">Protein GrpE</fullName>
    </recommendedName>
    <alternativeName>
        <fullName evidence="3">HSP-70 cofactor</fullName>
    </alternativeName>
</protein>
<dbReference type="CDD" id="cd00446">
    <property type="entry name" value="GrpE"/>
    <property type="match status" value="1"/>
</dbReference>
<dbReference type="SUPFAM" id="SSF58014">
    <property type="entry name" value="Coiled-coil domain of nucleotide exchange factor GrpE"/>
    <property type="match status" value="1"/>
</dbReference>
<dbReference type="PANTHER" id="PTHR21237">
    <property type="entry name" value="GRPE PROTEIN"/>
    <property type="match status" value="1"/>
</dbReference>
<feature type="compositionally biased region" description="Low complexity" evidence="6">
    <location>
        <begin position="7"/>
        <end position="19"/>
    </location>
</feature>
<gene>
    <name evidence="3" type="primary">grpE</name>
    <name evidence="7" type="ORF">HY076_03080</name>
</gene>
<dbReference type="HAMAP" id="MF_01151">
    <property type="entry name" value="GrpE"/>
    <property type="match status" value="1"/>
</dbReference>
<evidence type="ECO:0000313" key="7">
    <source>
        <dbReference type="EMBL" id="MBI3539238.1"/>
    </source>
</evidence>
<comment type="subcellular location">
    <subcellularLocation>
        <location evidence="3">Cytoplasm</location>
    </subcellularLocation>
</comment>
<dbReference type="GO" id="GO:0000774">
    <property type="term" value="F:adenyl-nucleotide exchange factor activity"/>
    <property type="evidence" value="ECO:0007669"/>
    <property type="project" value="InterPro"/>
</dbReference>
<dbReference type="InterPro" id="IPR000740">
    <property type="entry name" value="GrpE"/>
</dbReference>
<proteinExistence type="inferred from homology"/>
<keyword evidence="2 3" id="KW-0143">Chaperone</keyword>
<dbReference type="Gene3D" id="2.30.22.10">
    <property type="entry name" value="Head domain of nucleotide exchange factor GrpE"/>
    <property type="match status" value="1"/>
</dbReference>
<dbReference type="AlphaFoldDB" id="A0A9D6L9R3"/>
<dbReference type="PRINTS" id="PR00773">
    <property type="entry name" value="GRPEPROTEIN"/>
</dbReference>
<dbReference type="GO" id="GO:0051082">
    <property type="term" value="F:unfolded protein binding"/>
    <property type="evidence" value="ECO:0007669"/>
    <property type="project" value="TreeGrafter"/>
</dbReference>
<dbReference type="GO" id="GO:0042803">
    <property type="term" value="F:protein homodimerization activity"/>
    <property type="evidence" value="ECO:0007669"/>
    <property type="project" value="InterPro"/>
</dbReference>
<dbReference type="PROSITE" id="PS01071">
    <property type="entry name" value="GRPE"/>
    <property type="match status" value="1"/>
</dbReference>
<evidence type="ECO:0000256" key="3">
    <source>
        <dbReference type="HAMAP-Rule" id="MF_01151"/>
    </source>
</evidence>
<keyword evidence="3" id="KW-0963">Cytoplasm</keyword>
<evidence type="ECO:0000256" key="1">
    <source>
        <dbReference type="ARBA" id="ARBA00009054"/>
    </source>
</evidence>
<dbReference type="InterPro" id="IPR009012">
    <property type="entry name" value="GrpE_head"/>
</dbReference>
<evidence type="ECO:0000256" key="4">
    <source>
        <dbReference type="RuleBase" id="RU000639"/>
    </source>
</evidence>
<feature type="region of interest" description="Disordered" evidence="6">
    <location>
        <begin position="1"/>
        <end position="64"/>
    </location>
</feature>
<keyword evidence="3 4" id="KW-0346">Stress response</keyword>
<evidence type="ECO:0000256" key="6">
    <source>
        <dbReference type="SAM" id="MobiDB-lite"/>
    </source>
</evidence>
<accession>A0A9D6L9R3</accession>
<evidence type="ECO:0000313" key="8">
    <source>
        <dbReference type="Proteomes" id="UP000807850"/>
    </source>
</evidence>